<reference evidence="1 2" key="1">
    <citation type="submission" date="2018-12" db="EMBL/GenBank/DDBJ databases">
        <authorList>
            <person name="Yu L."/>
        </authorList>
    </citation>
    <scope>NUCLEOTIDE SEQUENCE [LARGE SCALE GENOMIC DNA]</scope>
    <source>
        <strain evidence="1 2">11S</strain>
    </source>
</reference>
<dbReference type="OrthoDB" id="14198at2"/>
<organism evidence="1 2">
    <name type="scientific">Halomonas nitroreducens</name>
    <dbReference type="NCBI Taxonomy" id="447425"/>
    <lineage>
        <taxon>Bacteria</taxon>
        <taxon>Pseudomonadati</taxon>
        <taxon>Pseudomonadota</taxon>
        <taxon>Gammaproteobacteria</taxon>
        <taxon>Oceanospirillales</taxon>
        <taxon>Halomonadaceae</taxon>
        <taxon>Halomonas</taxon>
    </lineage>
</organism>
<evidence type="ECO:0000313" key="1">
    <source>
        <dbReference type="EMBL" id="RTQ99870.1"/>
    </source>
</evidence>
<gene>
    <name evidence="1" type="ORF">EKG36_16695</name>
</gene>
<dbReference type="RefSeq" id="WP_126486162.1">
    <property type="nucleotide sequence ID" value="NZ_RXNS01000018.1"/>
</dbReference>
<proteinExistence type="predicted"/>
<dbReference type="Proteomes" id="UP000267400">
    <property type="component" value="Unassembled WGS sequence"/>
</dbReference>
<keyword evidence="2" id="KW-1185">Reference proteome</keyword>
<evidence type="ECO:0000313" key="2">
    <source>
        <dbReference type="Proteomes" id="UP000267400"/>
    </source>
</evidence>
<name>A0A431UZP5_9GAMM</name>
<protein>
    <submittedName>
        <fullName evidence="1">Uncharacterized protein</fullName>
    </submittedName>
</protein>
<dbReference type="EMBL" id="RXNS01000018">
    <property type="protein sequence ID" value="RTQ99870.1"/>
    <property type="molecule type" value="Genomic_DNA"/>
</dbReference>
<sequence length="124" mass="13615">MSKTPQDAELPAQARALLERAPEATLPMTYQRLAEALGLTPPQTIRRVARALESLMKEDADAGRPLIAALVVSRRGEGLPREGFFALAVELGRFSPDPATHVEAWREEYRRALESRPPAGAADR</sequence>
<dbReference type="AlphaFoldDB" id="A0A431UZP5"/>
<comment type="caution">
    <text evidence="1">The sequence shown here is derived from an EMBL/GenBank/DDBJ whole genome shotgun (WGS) entry which is preliminary data.</text>
</comment>
<accession>A0A431UZP5</accession>